<dbReference type="GO" id="GO:0090729">
    <property type="term" value="F:toxin activity"/>
    <property type="evidence" value="ECO:0007669"/>
    <property type="project" value="UniProtKB-KW"/>
</dbReference>
<dbReference type="GO" id="GO:0006952">
    <property type="term" value="P:defense response"/>
    <property type="evidence" value="ECO:0007669"/>
    <property type="project" value="UniProtKB-KW"/>
</dbReference>
<dbReference type="InterPro" id="IPR036041">
    <property type="entry name" value="Ribosome-inact_prot_sf"/>
</dbReference>
<dbReference type="PANTHER" id="PTHR33065:SF19">
    <property type="entry name" value="OS11G0130700 PROTEIN"/>
    <property type="match status" value="1"/>
</dbReference>
<dbReference type="InterPro" id="IPR016138">
    <property type="entry name" value="Ribosome_inactivat_prot_sub1"/>
</dbReference>
<dbReference type="GO" id="GO:0030598">
    <property type="term" value="F:rRNA N-glycosylase activity"/>
    <property type="evidence" value="ECO:0007669"/>
    <property type="project" value="UniProtKB-EC"/>
</dbReference>
<dbReference type="EMBL" id="CM000139">
    <property type="protein sequence ID" value="EEE57377.1"/>
    <property type="molecule type" value="Genomic_DNA"/>
</dbReference>
<comment type="similarity">
    <text evidence="1">Belongs to the ribosome-inactivating protein family.</text>
</comment>
<dbReference type="Proteomes" id="UP000007752">
    <property type="component" value="Chromosome 2"/>
</dbReference>
<feature type="region of interest" description="Disordered" evidence="2">
    <location>
        <begin position="125"/>
        <end position="170"/>
    </location>
</feature>
<accession>B9F135</accession>
<dbReference type="Gene3D" id="3.40.420.10">
    <property type="entry name" value="Ricin (A subunit), domain 1"/>
    <property type="match status" value="2"/>
</dbReference>
<reference evidence="4" key="2">
    <citation type="submission" date="2008-12" db="EMBL/GenBank/DDBJ databases">
        <title>Improved gene annotation of the rice (Oryza sativa) genomes.</title>
        <authorList>
            <person name="Wang J."/>
            <person name="Li R."/>
            <person name="Fan W."/>
            <person name="Huang Q."/>
            <person name="Zhang J."/>
            <person name="Zhou Y."/>
            <person name="Hu Y."/>
            <person name="Zi S."/>
            <person name="Li J."/>
            <person name="Ni P."/>
            <person name="Zheng H."/>
            <person name="Zhang Y."/>
            <person name="Zhao M."/>
            <person name="Hao Q."/>
            <person name="McDermott J."/>
            <person name="Samudrala R."/>
            <person name="Kristiansen K."/>
            <person name="Wong G.K.-S."/>
        </authorList>
    </citation>
    <scope>NUCLEOTIDE SEQUENCE</scope>
</reference>
<gene>
    <name evidence="4" type="ORF">OsJ_07534</name>
</gene>
<keyword evidence="1" id="KW-0378">Hydrolase</keyword>
<dbReference type="InterPro" id="IPR001574">
    <property type="entry name" value="Ribosome_inactivat_prot"/>
</dbReference>
<comment type="catalytic activity">
    <reaction evidence="1">
        <text>Endohydrolysis of the N-glycosidic bond at one specific adenosine on the 28S rRNA.</text>
        <dbReference type="EC" id="3.2.2.22"/>
    </reaction>
</comment>
<dbReference type="HOGENOM" id="CLU_039789_0_0_1"/>
<keyword evidence="1" id="KW-0652">Protein synthesis inhibitor</keyword>
<organism evidence="4">
    <name type="scientific">Oryza sativa subsp. japonica</name>
    <name type="common">Rice</name>
    <dbReference type="NCBI Taxonomy" id="39947"/>
    <lineage>
        <taxon>Eukaryota</taxon>
        <taxon>Viridiplantae</taxon>
        <taxon>Streptophyta</taxon>
        <taxon>Embryophyta</taxon>
        <taxon>Tracheophyta</taxon>
        <taxon>Spermatophyta</taxon>
        <taxon>Magnoliopsida</taxon>
        <taxon>Liliopsida</taxon>
        <taxon>Poales</taxon>
        <taxon>Poaceae</taxon>
        <taxon>BOP clade</taxon>
        <taxon>Oryzoideae</taxon>
        <taxon>Oryzeae</taxon>
        <taxon>Oryzinae</taxon>
        <taxon>Oryza</taxon>
        <taxon>Oryza sativa</taxon>
    </lineage>
</organism>
<dbReference type="Pfam" id="PF20241">
    <property type="entry name" value="DUF6598"/>
    <property type="match status" value="1"/>
</dbReference>
<dbReference type="SUPFAM" id="SSF56371">
    <property type="entry name" value="Ribosome inactivating proteins (RIP)"/>
    <property type="match status" value="1"/>
</dbReference>
<evidence type="ECO:0000256" key="2">
    <source>
        <dbReference type="SAM" id="MobiDB-lite"/>
    </source>
</evidence>
<proteinExistence type="inferred from homology"/>
<dbReference type="AlphaFoldDB" id="B9F135"/>
<evidence type="ECO:0000313" key="4">
    <source>
        <dbReference type="EMBL" id="EEE57377.1"/>
    </source>
</evidence>
<dbReference type="InterPro" id="IPR046533">
    <property type="entry name" value="DUF6598"/>
</dbReference>
<dbReference type="PANTHER" id="PTHR33065">
    <property type="entry name" value="OS07G0486400 PROTEIN"/>
    <property type="match status" value="1"/>
</dbReference>
<dbReference type="Pfam" id="PF00161">
    <property type="entry name" value="RIP"/>
    <property type="match status" value="2"/>
</dbReference>
<evidence type="ECO:0000256" key="1">
    <source>
        <dbReference type="RuleBase" id="RU004915"/>
    </source>
</evidence>
<name>B9F135_ORYSJ</name>
<reference evidence="4" key="1">
    <citation type="journal article" date="2005" name="PLoS Biol.">
        <title>The genomes of Oryza sativa: a history of duplications.</title>
        <authorList>
            <person name="Yu J."/>
            <person name="Wang J."/>
            <person name="Lin W."/>
            <person name="Li S."/>
            <person name="Li H."/>
            <person name="Zhou J."/>
            <person name="Ni P."/>
            <person name="Dong W."/>
            <person name="Hu S."/>
            <person name="Zeng C."/>
            <person name="Zhang J."/>
            <person name="Zhang Y."/>
            <person name="Li R."/>
            <person name="Xu Z."/>
            <person name="Li S."/>
            <person name="Li X."/>
            <person name="Zheng H."/>
            <person name="Cong L."/>
            <person name="Lin L."/>
            <person name="Yin J."/>
            <person name="Geng J."/>
            <person name="Li G."/>
            <person name="Shi J."/>
            <person name="Liu J."/>
            <person name="Lv H."/>
            <person name="Li J."/>
            <person name="Wang J."/>
            <person name="Deng Y."/>
            <person name="Ran L."/>
            <person name="Shi X."/>
            <person name="Wang X."/>
            <person name="Wu Q."/>
            <person name="Li C."/>
            <person name="Ren X."/>
            <person name="Wang J."/>
            <person name="Wang X."/>
            <person name="Li D."/>
            <person name="Liu D."/>
            <person name="Zhang X."/>
            <person name="Ji Z."/>
            <person name="Zhao W."/>
            <person name="Sun Y."/>
            <person name="Zhang Z."/>
            <person name="Bao J."/>
            <person name="Han Y."/>
            <person name="Dong L."/>
            <person name="Ji J."/>
            <person name="Chen P."/>
            <person name="Wu S."/>
            <person name="Liu J."/>
            <person name="Xiao Y."/>
            <person name="Bu D."/>
            <person name="Tan J."/>
            <person name="Yang L."/>
            <person name="Ye C."/>
            <person name="Zhang J."/>
            <person name="Xu J."/>
            <person name="Zhou Y."/>
            <person name="Yu Y."/>
            <person name="Zhang B."/>
            <person name="Zhuang S."/>
            <person name="Wei H."/>
            <person name="Liu B."/>
            <person name="Lei M."/>
            <person name="Yu H."/>
            <person name="Li Y."/>
            <person name="Xu H."/>
            <person name="Wei S."/>
            <person name="He X."/>
            <person name="Fang L."/>
            <person name="Zhang Z."/>
            <person name="Zhang Y."/>
            <person name="Huang X."/>
            <person name="Su Z."/>
            <person name="Tong W."/>
            <person name="Li J."/>
            <person name="Tong Z."/>
            <person name="Li S."/>
            <person name="Ye J."/>
            <person name="Wang L."/>
            <person name="Fang L."/>
            <person name="Lei T."/>
            <person name="Chen C."/>
            <person name="Chen H."/>
            <person name="Xu Z."/>
            <person name="Li H."/>
            <person name="Huang H."/>
            <person name="Zhang F."/>
            <person name="Xu H."/>
            <person name="Li N."/>
            <person name="Zhao C."/>
            <person name="Li S."/>
            <person name="Dong L."/>
            <person name="Huang Y."/>
            <person name="Li L."/>
            <person name="Xi Y."/>
            <person name="Qi Q."/>
            <person name="Li W."/>
            <person name="Zhang B."/>
            <person name="Hu W."/>
            <person name="Zhang Y."/>
            <person name="Tian X."/>
            <person name="Jiao Y."/>
            <person name="Liang X."/>
            <person name="Jin J."/>
            <person name="Gao L."/>
            <person name="Zheng W."/>
            <person name="Hao B."/>
            <person name="Liu S."/>
            <person name="Wang W."/>
            <person name="Yuan L."/>
            <person name="Cao M."/>
            <person name="McDermott J."/>
            <person name="Samudrala R."/>
            <person name="Wang J."/>
            <person name="Wong G.K."/>
            <person name="Yang H."/>
        </authorList>
    </citation>
    <scope>NUCLEOTIDE SEQUENCE [LARGE SCALE GENOMIC DNA]</scope>
</reference>
<sequence length="868" mass="98038">MGDEQSFGVYDMPSELLFTLDLKLTHANDFSAILRSSTQKIDKARKELKRRFRRIVKGTGSKRKEFCITPEGIEVFAVAFTDGASTVTAIVEGKNMWMRGFRTADGQIYEFDDKEEMQMLEGSINEKGKTREEGIIEDQKREKMDKKNKQRDKYELASSSKEHVVKENAPPRPKKYIKGSILLQHNSNYGDLVGKEPNELSRFQVGYSVMKNMVQDLAHFDRYNYSAKHKRAMAALIIFSAESLKNSYISRLILKSLNSRVGAQLQPLGYVGATHINGWASASRLILRSLHIAAKVWDFQEQALVKSKEFYADDCWTTDPNLAIKHIEFIKGDAFPGSKLAVKDRELVALSGCLHASVGVVVMGGINRVLEHHSNIPCAAQIALQASSLSTAVQIVEGELPILTKACDVFAYLTLKVGSKRGQKGELKAKHKKLFENLVAEKKRKAMSIFPSTDPLLVLCNKAEEGVSLKESPDIDSETPRKGVEFDMDLASLRDKVDQYADADEGHSFFGYGHEFYYEDGNPYYAADREEKWENEILGKMEFPVPKANATCDFSFVWEGSLQVEGQFQVDPNRVSVEHLFPQLPKWESRWVNGDGKEPCCRAIQVFSLDLSSPSNDSMEIYGTFAFRDVRNSQLRNCIFEYSRENPCKLNPGAHKLQPLITPSRGIYAVGLVLIEYSLIIKGQIEGEDEVLIDGYSIYAPSFYGELERLHWHIDTGHFSTLDLRMVAIPRAVLVRLEFEVYHIEENHQYNSLTIAATYNMFQGSFITFNGKLSVGKLPPFTLPVNHDGYMHIYVYAYQDQLDDARHTPDGVISDYFPGCVRFDLEEFLCESRSLTPQKDGTSTQMADNLDGIEMAIKATWSTLLDSC</sequence>
<feature type="compositionally biased region" description="Basic and acidic residues" evidence="2">
    <location>
        <begin position="125"/>
        <end position="166"/>
    </location>
</feature>
<feature type="domain" description="DUF6598" evidence="3">
    <location>
        <begin position="604"/>
        <end position="804"/>
    </location>
</feature>
<dbReference type="GO" id="GO:0017148">
    <property type="term" value="P:negative regulation of translation"/>
    <property type="evidence" value="ECO:0007669"/>
    <property type="project" value="UniProtKB-KW"/>
</dbReference>
<evidence type="ECO:0000259" key="3">
    <source>
        <dbReference type="Pfam" id="PF20241"/>
    </source>
</evidence>
<keyword evidence="1" id="KW-0800">Toxin</keyword>
<keyword evidence="1" id="KW-0611">Plant defense</keyword>
<protein>
    <recommendedName>
        <fullName evidence="3">DUF6598 domain-containing protein</fullName>
    </recommendedName>
</protein>